<dbReference type="InterPro" id="IPR021109">
    <property type="entry name" value="Peptidase_aspartic_dom_sf"/>
</dbReference>
<dbReference type="GO" id="GO:0006508">
    <property type="term" value="P:proteolysis"/>
    <property type="evidence" value="ECO:0007669"/>
    <property type="project" value="InterPro"/>
</dbReference>
<dbReference type="InterPro" id="IPR001461">
    <property type="entry name" value="Aspartic_peptidase_A1"/>
</dbReference>
<sequence length="101" mass="11304">MLKRSGYDMPYIKLELGNGATRNWTLFNSNYMVQVEGAMCVGILPMGPRGMPVAGEPAVVIGGKQLEDNLLVFDLEKQRLGFSMLLHFQLSSCRSSNFFRN</sequence>
<dbReference type="PANTHER" id="PTHR47965">
    <property type="entry name" value="ASPARTYL PROTEASE-RELATED"/>
    <property type="match status" value="1"/>
</dbReference>
<dbReference type="Proteomes" id="UP001231189">
    <property type="component" value="Unassembled WGS sequence"/>
</dbReference>
<dbReference type="PROSITE" id="PS51767">
    <property type="entry name" value="PEPTIDASE_A1"/>
    <property type="match status" value="1"/>
</dbReference>
<dbReference type="SUPFAM" id="SSF50630">
    <property type="entry name" value="Acid proteases"/>
    <property type="match status" value="1"/>
</dbReference>
<reference evidence="3" key="1">
    <citation type="submission" date="2023-07" db="EMBL/GenBank/DDBJ databases">
        <title>A chromosome-level genome assembly of Lolium multiflorum.</title>
        <authorList>
            <person name="Chen Y."/>
            <person name="Copetti D."/>
            <person name="Kolliker R."/>
            <person name="Studer B."/>
        </authorList>
    </citation>
    <scope>NUCLEOTIDE SEQUENCE</scope>
    <source>
        <strain evidence="3">02402/16</strain>
        <tissue evidence="3">Leaf</tissue>
    </source>
</reference>
<evidence type="ECO:0000313" key="4">
    <source>
        <dbReference type="Proteomes" id="UP001231189"/>
    </source>
</evidence>
<dbReference type="Pfam" id="PF14541">
    <property type="entry name" value="TAXi_C"/>
    <property type="match status" value="1"/>
</dbReference>
<comment type="caution">
    <text evidence="3">The sequence shown here is derived from an EMBL/GenBank/DDBJ whole genome shotgun (WGS) entry which is preliminary data.</text>
</comment>
<feature type="domain" description="Peptidase A1" evidence="2">
    <location>
        <begin position="1"/>
        <end position="83"/>
    </location>
</feature>
<proteinExistence type="inferred from homology"/>
<dbReference type="Gene3D" id="2.40.70.10">
    <property type="entry name" value="Acid Proteases"/>
    <property type="match status" value="1"/>
</dbReference>
<keyword evidence="4" id="KW-1185">Reference proteome</keyword>
<dbReference type="InterPro" id="IPR032799">
    <property type="entry name" value="TAXi_C"/>
</dbReference>
<dbReference type="AlphaFoldDB" id="A0AAD8WRS0"/>
<accession>A0AAD8WRS0</accession>
<dbReference type="InterPro" id="IPR033121">
    <property type="entry name" value="PEPTIDASE_A1"/>
</dbReference>
<name>A0AAD8WRS0_LOLMU</name>
<dbReference type="EMBL" id="JAUUTY010000003">
    <property type="protein sequence ID" value="KAK1669640.1"/>
    <property type="molecule type" value="Genomic_DNA"/>
</dbReference>
<evidence type="ECO:0000259" key="2">
    <source>
        <dbReference type="PROSITE" id="PS51767"/>
    </source>
</evidence>
<gene>
    <name evidence="3" type="ORF">QYE76_057799</name>
</gene>
<evidence type="ECO:0000313" key="3">
    <source>
        <dbReference type="EMBL" id="KAK1669640.1"/>
    </source>
</evidence>
<dbReference type="PANTHER" id="PTHR47965:SF47">
    <property type="entry name" value="OS01G0937600 PROTEIN"/>
    <property type="match status" value="1"/>
</dbReference>
<evidence type="ECO:0000256" key="1">
    <source>
        <dbReference type="ARBA" id="ARBA00007447"/>
    </source>
</evidence>
<dbReference type="GO" id="GO:0004190">
    <property type="term" value="F:aspartic-type endopeptidase activity"/>
    <property type="evidence" value="ECO:0007669"/>
    <property type="project" value="InterPro"/>
</dbReference>
<organism evidence="3 4">
    <name type="scientific">Lolium multiflorum</name>
    <name type="common">Italian ryegrass</name>
    <name type="synonym">Lolium perenne subsp. multiflorum</name>
    <dbReference type="NCBI Taxonomy" id="4521"/>
    <lineage>
        <taxon>Eukaryota</taxon>
        <taxon>Viridiplantae</taxon>
        <taxon>Streptophyta</taxon>
        <taxon>Embryophyta</taxon>
        <taxon>Tracheophyta</taxon>
        <taxon>Spermatophyta</taxon>
        <taxon>Magnoliopsida</taxon>
        <taxon>Liliopsida</taxon>
        <taxon>Poales</taxon>
        <taxon>Poaceae</taxon>
        <taxon>BOP clade</taxon>
        <taxon>Pooideae</taxon>
        <taxon>Poodae</taxon>
        <taxon>Poeae</taxon>
        <taxon>Poeae Chloroplast Group 2 (Poeae type)</taxon>
        <taxon>Loliodinae</taxon>
        <taxon>Loliinae</taxon>
        <taxon>Lolium</taxon>
    </lineage>
</organism>
<protein>
    <recommendedName>
        <fullName evidence="2">Peptidase A1 domain-containing protein</fullName>
    </recommendedName>
</protein>
<comment type="similarity">
    <text evidence="1">Belongs to the peptidase A1 family.</text>
</comment>